<dbReference type="Gene3D" id="2.10.25.10">
    <property type="entry name" value="Laminin"/>
    <property type="match status" value="2"/>
</dbReference>
<feature type="compositionally biased region" description="Acidic residues" evidence="3">
    <location>
        <begin position="1306"/>
        <end position="1333"/>
    </location>
</feature>
<feature type="chain" id="PRO_5018552595" description="Zonadhesin-like" evidence="4">
    <location>
        <begin position="28"/>
        <end position="1454"/>
    </location>
</feature>
<organism evidence="7 8">
    <name type="scientific">Mola mola</name>
    <name type="common">Ocean sunfish</name>
    <name type="synonym">Tetraodon mola</name>
    <dbReference type="NCBI Taxonomy" id="94237"/>
    <lineage>
        <taxon>Eukaryota</taxon>
        <taxon>Metazoa</taxon>
        <taxon>Chordata</taxon>
        <taxon>Craniata</taxon>
        <taxon>Vertebrata</taxon>
        <taxon>Euteleostomi</taxon>
        <taxon>Actinopterygii</taxon>
        <taxon>Neopterygii</taxon>
        <taxon>Teleostei</taxon>
        <taxon>Neoteleostei</taxon>
        <taxon>Acanthomorphata</taxon>
        <taxon>Eupercaria</taxon>
        <taxon>Tetraodontiformes</taxon>
        <taxon>Molidae</taxon>
        <taxon>Mola</taxon>
    </lineage>
</organism>
<feature type="domain" description="VWFD" evidence="6">
    <location>
        <begin position="32"/>
        <end position="212"/>
    </location>
</feature>
<dbReference type="Pfam" id="PF08742">
    <property type="entry name" value="C8"/>
    <property type="match status" value="2"/>
</dbReference>
<feature type="domain" description="MAM" evidence="5">
    <location>
        <begin position="882"/>
        <end position="1026"/>
    </location>
</feature>
<dbReference type="Pfam" id="PF00629">
    <property type="entry name" value="MAM"/>
    <property type="match status" value="2"/>
</dbReference>
<evidence type="ECO:0000256" key="1">
    <source>
        <dbReference type="ARBA" id="ARBA00023157"/>
    </source>
</evidence>
<dbReference type="PROSITE" id="PS51233">
    <property type="entry name" value="VWFD"/>
    <property type="match status" value="3"/>
</dbReference>
<dbReference type="InterPro" id="IPR025615">
    <property type="entry name" value="TILa_dom"/>
</dbReference>
<evidence type="ECO:0000256" key="3">
    <source>
        <dbReference type="SAM" id="MobiDB-lite"/>
    </source>
</evidence>
<keyword evidence="8" id="KW-1185">Reference proteome</keyword>
<dbReference type="InterPro" id="IPR000998">
    <property type="entry name" value="MAM_dom"/>
</dbReference>
<dbReference type="Gene3D" id="2.60.120.200">
    <property type="match status" value="2"/>
</dbReference>
<evidence type="ECO:0000256" key="2">
    <source>
        <dbReference type="ARBA" id="ARBA00023180"/>
    </source>
</evidence>
<dbReference type="CDD" id="cd06263">
    <property type="entry name" value="MAM"/>
    <property type="match status" value="2"/>
</dbReference>
<dbReference type="Proteomes" id="UP000261620">
    <property type="component" value="Unplaced"/>
</dbReference>
<dbReference type="Pfam" id="PF01826">
    <property type="entry name" value="TIL"/>
    <property type="match status" value="2"/>
</dbReference>
<dbReference type="OMA" id="LMSSVCH"/>
<dbReference type="Ensembl" id="ENSMMOT00000025496.1">
    <property type="protein sequence ID" value="ENSMMOP00000025077.1"/>
    <property type="gene ID" value="ENSMMOG00000019043.1"/>
</dbReference>
<dbReference type="InterPro" id="IPR014853">
    <property type="entry name" value="VWF/SSPO/ZAN-like_Cys-rich_dom"/>
</dbReference>
<dbReference type="SMART" id="SM00216">
    <property type="entry name" value="VWD"/>
    <property type="match status" value="3"/>
</dbReference>
<dbReference type="InterPro" id="IPR050780">
    <property type="entry name" value="Mucin_vWF_Thrombospondin_sf"/>
</dbReference>
<dbReference type="PROSITE" id="PS50060">
    <property type="entry name" value="MAM_2"/>
    <property type="match status" value="2"/>
</dbReference>
<feature type="region of interest" description="Disordered" evidence="3">
    <location>
        <begin position="1275"/>
        <end position="1343"/>
    </location>
</feature>
<feature type="domain" description="VWFD" evidence="6">
    <location>
        <begin position="1226"/>
        <end position="1454"/>
    </location>
</feature>
<dbReference type="InterPro" id="IPR013320">
    <property type="entry name" value="ConA-like_dom_sf"/>
</dbReference>
<dbReference type="InterPro" id="IPR002919">
    <property type="entry name" value="TIL_dom"/>
</dbReference>
<keyword evidence="1" id="KW-1015">Disulfide bond</keyword>
<dbReference type="SUPFAM" id="SSF57567">
    <property type="entry name" value="Serine protease inhibitors"/>
    <property type="match status" value="2"/>
</dbReference>
<proteinExistence type="predicted"/>
<feature type="signal peptide" evidence="4">
    <location>
        <begin position="1"/>
        <end position="27"/>
    </location>
</feature>
<feature type="domain" description="MAM" evidence="5">
    <location>
        <begin position="698"/>
        <end position="855"/>
    </location>
</feature>
<dbReference type="InterPro" id="IPR036084">
    <property type="entry name" value="Ser_inhib-like_sf"/>
</dbReference>
<dbReference type="SMART" id="SM00832">
    <property type="entry name" value="C8"/>
    <property type="match status" value="2"/>
</dbReference>
<dbReference type="GO" id="GO:0005615">
    <property type="term" value="C:extracellular space"/>
    <property type="evidence" value="ECO:0007669"/>
    <property type="project" value="TreeGrafter"/>
</dbReference>
<dbReference type="PRINTS" id="PR00020">
    <property type="entry name" value="MAMDOMAIN"/>
</dbReference>
<dbReference type="CDD" id="cd19941">
    <property type="entry name" value="TIL"/>
    <property type="match status" value="2"/>
</dbReference>
<dbReference type="STRING" id="94237.ENSMMOP00000025077"/>
<evidence type="ECO:0000259" key="6">
    <source>
        <dbReference type="PROSITE" id="PS51233"/>
    </source>
</evidence>
<protein>
    <recommendedName>
        <fullName evidence="9">Zonadhesin-like</fullName>
    </recommendedName>
</protein>
<dbReference type="PANTHER" id="PTHR11339">
    <property type="entry name" value="EXTRACELLULAR MATRIX GLYCOPROTEIN RELATED"/>
    <property type="match status" value="1"/>
</dbReference>
<dbReference type="GO" id="GO:0031012">
    <property type="term" value="C:extracellular matrix"/>
    <property type="evidence" value="ECO:0007669"/>
    <property type="project" value="TreeGrafter"/>
</dbReference>
<dbReference type="PANTHER" id="PTHR11339:SF374">
    <property type="entry name" value="ZONADHESIN"/>
    <property type="match status" value="1"/>
</dbReference>
<feature type="compositionally biased region" description="Low complexity" evidence="3">
    <location>
        <begin position="1028"/>
        <end position="1041"/>
    </location>
</feature>
<dbReference type="Pfam" id="PF12714">
    <property type="entry name" value="TILa"/>
    <property type="match status" value="1"/>
</dbReference>
<feature type="compositionally biased region" description="Basic and acidic residues" evidence="3">
    <location>
        <begin position="1276"/>
        <end position="1305"/>
    </location>
</feature>
<keyword evidence="4" id="KW-0732">Signal</keyword>
<evidence type="ECO:0000259" key="5">
    <source>
        <dbReference type="PROSITE" id="PS50060"/>
    </source>
</evidence>
<keyword evidence="2" id="KW-0325">Glycoprotein</keyword>
<evidence type="ECO:0000313" key="7">
    <source>
        <dbReference type="Ensembl" id="ENSMMOP00000025077.1"/>
    </source>
</evidence>
<feature type="domain" description="VWFD" evidence="6">
    <location>
        <begin position="417"/>
        <end position="599"/>
    </location>
</feature>
<dbReference type="InterPro" id="IPR001846">
    <property type="entry name" value="VWF_type-D"/>
</dbReference>
<dbReference type="GO" id="GO:0016020">
    <property type="term" value="C:membrane"/>
    <property type="evidence" value="ECO:0007669"/>
    <property type="project" value="InterPro"/>
</dbReference>
<dbReference type="Pfam" id="PF00094">
    <property type="entry name" value="VWD"/>
    <property type="match status" value="4"/>
</dbReference>
<name>A0A3Q4BTY6_MOLML</name>
<reference evidence="7" key="1">
    <citation type="submission" date="2025-08" db="UniProtKB">
        <authorList>
            <consortium name="Ensembl"/>
        </authorList>
    </citation>
    <scope>IDENTIFICATION</scope>
</reference>
<evidence type="ECO:0000256" key="4">
    <source>
        <dbReference type="SAM" id="SignalP"/>
    </source>
</evidence>
<evidence type="ECO:0000313" key="8">
    <source>
        <dbReference type="Proteomes" id="UP000261620"/>
    </source>
</evidence>
<sequence length="1454" mass="161683">MLGRIQTDLLVTLTLLFLTQTCTLCSGISTTGTCTIHSDTDCSTFDGVLFRFMAPCTYTLTRAWFASEALPVFSVEVVNEQNGNTSLPVVQRVIVEISNFRISLLKSQTNRIVVNGVWRKLPLTLSSGRISINSNPAAVTLKTTFGPLVSYDKAGAVHVNLPPTYFDRVSGLCGNFNQIKEDDLRKPDGTNAKDATALVQSWQTVQTTSSCETILVPHQCDPLEEAEYAGELYCGGLLARIGPFSECLSVLEVESYFRSCMVAMCSTHGDPVELCEKLQVYADICQEAGVAIPIWRNSTLCPLQCGENSHFNSCAHGCPDVCSSLDIAGFCGSCVERCECDSGFKLSGGKCVPAEDCGCWYHDEHHEKGETWFQGECLSQCQCTGEDAVQCTSVQCKDNEVCKVKDGLKGCFPINATTCSVYGDPHYITFDGMAYDFQGGCSYTLTTTCGGESPVQFTVIGHNMHPPLQNFTRSKLGAVTLQMEDLHLTLNQSREVNSVSVPLPYSNKGAYGSLRVYAKTNYVILETTFGLRMIIDGQNRLFLQVDEHYKYELCGLCGTYSDYQDDDFIAPGGQNATEPFMFGANMSLLYVPMHSSRCTSHPNDPNTCDYDEENAAYDACYILLEDGFKPCHESIHASLYISSCVYDYCATNSDQHTLCESLHSYAAACQVVGVELPHWETGTNCGELWFDYDKICPINCNFEKNLCGWEQFIGDSFDWTRNSGPTPSNLTGPNQDHTTGAGFYMYIEGNSVTHGDSARLLSSICQYNGPLCLQFWYHMYGSATAMALNVYLLKVNKVNKIWSIKNDHGPVWHPAYVDIRVSSPFQIILEGIRGSTAESDVAVDDIFIHLGSCSGTLIEKKIALYLKPLIKTNILFIEIFFQLYTDVFVWTRYSGSTPTSMAGPSSDHTTGDGYYLYIETNSVSQGDTARLISSDCSDSGPQCLQFWYHMYGSADTMGLHVYLLQDKKANAIWWKRNNQGNIWHLAQVDLTTSGAFQVIIEGRRGSNEQSDVAIDDVSLQRGQCAGDSPPATATAKPSTTTGRQPPMTVKPLPIRAVTTVTQRPPTTARPKPSTTPVPSKKPERKDTVKMNNAMLQCIYNDSPSCQQNSHYTTCIPACSPTCTHMNGPPGCSKNKACVQGCVCNEGFVQKGRLCVPIQQCGCMDSKGIVYQFNEVWYTNHCSQKCECEKQNSLGKIDCDDKDECDGKAVCLQKEGGDYYCQSTGFYDCIIKTNAEYRTFDKLKYDFEGEHTYVLVQTKNLPDTLPDIYIEAINGRSIHDNDDSEHQDGGNREEDHSRTVRDRDDDHDYDDDDDDDEDDDDDDDDDDDGEGEGDSGEHEGHNRLQELKIRVYNLTVEFKEKRRLVVNGRTTNTPISPTIGLKIYERFLFIYLKTNFGLSVKFDGQGTAEIILPRIYRRKVEGLCGNFDGQRQNDWMRPDGTRARSVHEFSNSWRA</sequence>
<reference evidence="7" key="2">
    <citation type="submission" date="2025-09" db="UniProtKB">
        <authorList>
            <consortium name="Ensembl"/>
        </authorList>
    </citation>
    <scope>IDENTIFICATION</scope>
</reference>
<feature type="region of interest" description="Disordered" evidence="3">
    <location>
        <begin position="1020"/>
        <end position="1086"/>
    </location>
</feature>
<dbReference type="SMART" id="SM00137">
    <property type="entry name" value="MAM"/>
    <property type="match status" value="2"/>
</dbReference>
<evidence type="ECO:0008006" key="9">
    <source>
        <dbReference type="Google" id="ProtNLM"/>
    </source>
</evidence>
<accession>A0A3Q4BTY6</accession>
<feature type="compositionally biased region" description="Basic and acidic residues" evidence="3">
    <location>
        <begin position="1334"/>
        <end position="1343"/>
    </location>
</feature>
<dbReference type="SUPFAM" id="SSF49899">
    <property type="entry name" value="Concanavalin A-like lectins/glucanases"/>
    <property type="match status" value="2"/>
</dbReference>